<reference evidence="20" key="1">
    <citation type="submission" date="2018-08" db="EMBL/GenBank/DDBJ databases">
        <title>A genome reference for cultivated species of the human gut microbiota.</title>
        <authorList>
            <person name="Zou Y."/>
            <person name="Xue W."/>
            <person name="Luo G."/>
        </authorList>
    </citation>
    <scope>NUCLEOTIDE SEQUENCE [LARGE SCALE GENOMIC DNA]</scope>
    <source>
        <strain evidence="20">TF05-5AC</strain>
    </source>
</reference>
<organism evidence="20 21">
    <name type="scientific">Eisenbergiella massiliensis</name>
    <dbReference type="NCBI Taxonomy" id="1720294"/>
    <lineage>
        <taxon>Bacteria</taxon>
        <taxon>Bacillati</taxon>
        <taxon>Bacillota</taxon>
        <taxon>Clostridia</taxon>
        <taxon>Lachnospirales</taxon>
        <taxon>Lachnospiraceae</taxon>
        <taxon>Eisenbergiella</taxon>
    </lineage>
</organism>
<feature type="transmembrane region" description="Helical" evidence="19">
    <location>
        <begin position="182"/>
        <end position="201"/>
    </location>
</feature>
<evidence type="ECO:0000256" key="19">
    <source>
        <dbReference type="HAMAP-Rule" id="MF_00719"/>
    </source>
</evidence>
<dbReference type="GO" id="GO:0009236">
    <property type="term" value="P:cobalamin biosynthetic process"/>
    <property type="evidence" value="ECO:0007669"/>
    <property type="project" value="UniProtKB-UniRule"/>
</dbReference>
<dbReference type="RefSeq" id="WP_117543970.1">
    <property type="nucleotide sequence ID" value="NZ_JBKUNB010000005.1"/>
</dbReference>
<evidence type="ECO:0000256" key="13">
    <source>
        <dbReference type="ARBA" id="ARBA00023136"/>
    </source>
</evidence>
<keyword evidence="12 19" id="KW-1133">Transmembrane helix</keyword>
<dbReference type="PANTHER" id="PTHR34148">
    <property type="entry name" value="ADENOSYLCOBINAMIDE-GDP RIBAZOLETRANSFERASE"/>
    <property type="match status" value="1"/>
</dbReference>
<comment type="function">
    <text evidence="14 19">Joins adenosylcobinamide-GDP and alpha-ribazole to generate adenosylcobalamin (Ado-cobalamin). Also synthesizes adenosylcobalamin 5'-phosphate from adenosylcobinamide-GDP and alpha-ribazole 5'-phosphate.</text>
</comment>
<dbReference type="Proteomes" id="UP000260812">
    <property type="component" value="Unassembled WGS sequence"/>
</dbReference>
<keyword evidence="8 19" id="KW-0169">Cobalamin biosynthesis</keyword>
<evidence type="ECO:0000256" key="11">
    <source>
        <dbReference type="ARBA" id="ARBA00022842"/>
    </source>
</evidence>
<dbReference type="GO" id="GO:0051073">
    <property type="term" value="F:adenosylcobinamide-GDP ribazoletransferase activity"/>
    <property type="evidence" value="ECO:0007669"/>
    <property type="project" value="UniProtKB-UniRule"/>
</dbReference>
<keyword evidence="21" id="KW-1185">Reference proteome</keyword>
<keyword evidence="11 19" id="KW-0460">Magnesium</keyword>
<sequence>MKKIKSIGSSFAIAFSMYSKIPMPQAEWSEENRKYVICFFPLVGAVAGALCYAWYRLCGGINAGAFFYTAGMAAIPLFLTGGIHVDGFMDTMDALHSYRDREEKLRILKDSHIGAFAVICLLGYYLTYLGSISELKSDRAVLCFCLGFLLSRTLSGLSLVYFPAAKKEGLLYAFSSTAHKRCVRLVLLFLLAVCLLALLFVSPVGGALAAAGNLAVFLWYRHMSQKEFGGITGDLAGCFLLCAEWMSAVIPAGLCLLQVL</sequence>
<comment type="caution">
    <text evidence="20">The sequence shown here is derived from an EMBL/GenBank/DDBJ whole genome shotgun (WGS) entry which is preliminary data.</text>
</comment>
<dbReference type="HAMAP" id="MF_00719">
    <property type="entry name" value="CobS"/>
    <property type="match status" value="1"/>
</dbReference>
<comment type="cofactor">
    <cofactor evidence="1 19">
        <name>Mg(2+)</name>
        <dbReference type="ChEBI" id="CHEBI:18420"/>
    </cofactor>
</comment>
<evidence type="ECO:0000256" key="8">
    <source>
        <dbReference type="ARBA" id="ARBA00022573"/>
    </source>
</evidence>
<evidence type="ECO:0000256" key="3">
    <source>
        <dbReference type="ARBA" id="ARBA00004663"/>
    </source>
</evidence>
<evidence type="ECO:0000256" key="6">
    <source>
        <dbReference type="ARBA" id="ARBA00015850"/>
    </source>
</evidence>
<evidence type="ECO:0000256" key="16">
    <source>
        <dbReference type="ARBA" id="ARBA00032853"/>
    </source>
</evidence>
<evidence type="ECO:0000256" key="5">
    <source>
        <dbReference type="ARBA" id="ARBA00013200"/>
    </source>
</evidence>
<evidence type="ECO:0000256" key="17">
    <source>
        <dbReference type="ARBA" id="ARBA00048623"/>
    </source>
</evidence>
<comment type="pathway">
    <text evidence="3 19">Cofactor biosynthesis; adenosylcobalamin biosynthesis; adenosylcobalamin from cob(II)yrinate a,c-diamide: step 7/7.</text>
</comment>
<keyword evidence="9 19" id="KW-0808">Transferase</keyword>
<name>A0A3E3IBL0_9FIRM</name>
<dbReference type="GO" id="GO:0005886">
    <property type="term" value="C:plasma membrane"/>
    <property type="evidence" value="ECO:0007669"/>
    <property type="project" value="UniProtKB-SubCell"/>
</dbReference>
<keyword evidence="10 19" id="KW-0812">Transmembrane</keyword>
<evidence type="ECO:0000256" key="1">
    <source>
        <dbReference type="ARBA" id="ARBA00001946"/>
    </source>
</evidence>
<feature type="transmembrane region" description="Helical" evidence="19">
    <location>
        <begin position="67"/>
        <end position="89"/>
    </location>
</feature>
<protein>
    <recommendedName>
        <fullName evidence="6 19">Adenosylcobinamide-GDP ribazoletransferase</fullName>
        <ecNumber evidence="5 19">2.7.8.26</ecNumber>
    </recommendedName>
    <alternativeName>
        <fullName evidence="16 19">Cobalamin synthase</fullName>
    </alternativeName>
    <alternativeName>
        <fullName evidence="15 19">Cobalamin-5'-phosphate synthase</fullName>
    </alternativeName>
</protein>
<keyword evidence="13 19" id="KW-0472">Membrane</keyword>
<evidence type="ECO:0000256" key="7">
    <source>
        <dbReference type="ARBA" id="ARBA00022475"/>
    </source>
</evidence>
<dbReference type="InterPro" id="IPR003805">
    <property type="entry name" value="CobS"/>
</dbReference>
<comment type="subcellular location">
    <subcellularLocation>
        <location evidence="2 19">Cell membrane</location>
        <topology evidence="2 19">Multi-pass membrane protein</topology>
    </subcellularLocation>
</comment>
<evidence type="ECO:0000256" key="4">
    <source>
        <dbReference type="ARBA" id="ARBA00010561"/>
    </source>
</evidence>
<keyword evidence="7 19" id="KW-1003">Cell membrane</keyword>
<evidence type="ECO:0000256" key="18">
    <source>
        <dbReference type="ARBA" id="ARBA00049504"/>
    </source>
</evidence>
<dbReference type="EC" id="2.7.8.26" evidence="5 19"/>
<proteinExistence type="inferred from homology"/>
<comment type="catalytic activity">
    <reaction evidence="17 19">
        <text>alpha-ribazole + adenosylcob(III)inamide-GDP = adenosylcob(III)alamin + GMP + H(+)</text>
        <dbReference type="Rhea" id="RHEA:16049"/>
        <dbReference type="ChEBI" id="CHEBI:10329"/>
        <dbReference type="ChEBI" id="CHEBI:15378"/>
        <dbReference type="ChEBI" id="CHEBI:18408"/>
        <dbReference type="ChEBI" id="CHEBI:58115"/>
        <dbReference type="ChEBI" id="CHEBI:60487"/>
        <dbReference type="EC" id="2.7.8.26"/>
    </reaction>
</comment>
<evidence type="ECO:0000256" key="15">
    <source>
        <dbReference type="ARBA" id="ARBA00032605"/>
    </source>
</evidence>
<gene>
    <name evidence="19" type="primary">cobS</name>
    <name evidence="20" type="ORF">DXC51_04875</name>
</gene>
<evidence type="ECO:0000256" key="9">
    <source>
        <dbReference type="ARBA" id="ARBA00022679"/>
    </source>
</evidence>
<dbReference type="UniPathway" id="UPA00148">
    <property type="reaction ID" value="UER00238"/>
</dbReference>
<evidence type="ECO:0000256" key="14">
    <source>
        <dbReference type="ARBA" id="ARBA00025228"/>
    </source>
</evidence>
<evidence type="ECO:0000256" key="12">
    <source>
        <dbReference type="ARBA" id="ARBA00022989"/>
    </source>
</evidence>
<dbReference type="GO" id="GO:0008818">
    <property type="term" value="F:cobalamin 5'-phosphate synthase activity"/>
    <property type="evidence" value="ECO:0007669"/>
    <property type="project" value="UniProtKB-UniRule"/>
</dbReference>
<dbReference type="PANTHER" id="PTHR34148:SF1">
    <property type="entry name" value="ADENOSYLCOBINAMIDE-GDP RIBAZOLETRANSFERASE"/>
    <property type="match status" value="1"/>
</dbReference>
<evidence type="ECO:0000313" key="20">
    <source>
        <dbReference type="EMBL" id="RGE64391.1"/>
    </source>
</evidence>
<feature type="transmembrane region" description="Helical" evidence="19">
    <location>
        <begin position="35"/>
        <end position="55"/>
    </location>
</feature>
<dbReference type="AlphaFoldDB" id="A0A3E3IBL0"/>
<evidence type="ECO:0000256" key="2">
    <source>
        <dbReference type="ARBA" id="ARBA00004651"/>
    </source>
</evidence>
<dbReference type="Pfam" id="PF02654">
    <property type="entry name" value="CobS"/>
    <property type="match status" value="1"/>
</dbReference>
<comment type="similarity">
    <text evidence="4 19">Belongs to the CobS family.</text>
</comment>
<feature type="transmembrane region" description="Helical" evidence="19">
    <location>
        <begin position="110"/>
        <end position="127"/>
    </location>
</feature>
<feature type="transmembrane region" description="Helical" evidence="19">
    <location>
        <begin position="139"/>
        <end position="162"/>
    </location>
</feature>
<dbReference type="EMBL" id="QVLV01000002">
    <property type="protein sequence ID" value="RGE64391.1"/>
    <property type="molecule type" value="Genomic_DNA"/>
</dbReference>
<comment type="catalytic activity">
    <reaction evidence="18 19">
        <text>alpha-ribazole 5'-phosphate + adenosylcob(III)inamide-GDP = adenosylcob(III)alamin 5'-phosphate + GMP + H(+)</text>
        <dbReference type="Rhea" id="RHEA:23560"/>
        <dbReference type="ChEBI" id="CHEBI:15378"/>
        <dbReference type="ChEBI" id="CHEBI:57918"/>
        <dbReference type="ChEBI" id="CHEBI:58115"/>
        <dbReference type="ChEBI" id="CHEBI:60487"/>
        <dbReference type="ChEBI" id="CHEBI:60493"/>
        <dbReference type="EC" id="2.7.8.26"/>
    </reaction>
</comment>
<feature type="transmembrane region" description="Helical" evidence="19">
    <location>
        <begin position="235"/>
        <end position="259"/>
    </location>
</feature>
<dbReference type="GeneID" id="97986234"/>
<accession>A0A3E3IBL0</accession>
<evidence type="ECO:0000256" key="10">
    <source>
        <dbReference type="ARBA" id="ARBA00022692"/>
    </source>
</evidence>
<evidence type="ECO:0000313" key="21">
    <source>
        <dbReference type="Proteomes" id="UP000260812"/>
    </source>
</evidence>